<organism evidence="2 3">
    <name type="scientific">Phytomonospora endophytica</name>
    <dbReference type="NCBI Taxonomy" id="714109"/>
    <lineage>
        <taxon>Bacteria</taxon>
        <taxon>Bacillati</taxon>
        <taxon>Actinomycetota</taxon>
        <taxon>Actinomycetes</taxon>
        <taxon>Micromonosporales</taxon>
        <taxon>Micromonosporaceae</taxon>
        <taxon>Phytomonospora</taxon>
    </lineage>
</organism>
<reference evidence="2 3" key="1">
    <citation type="submission" date="2020-08" db="EMBL/GenBank/DDBJ databases">
        <title>Genomic Encyclopedia of Type Strains, Phase IV (KMG-IV): sequencing the most valuable type-strain genomes for metagenomic binning, comparative biology and taxonomic classification.</title>
        <authorList>
            <person name="Goeker M."/>
        </authorList>
    </citation>
    <scope>NUCLEOTIDE SEQUENCE [LARGE SCALE GENOMIC DNA]</scope>
    <source>
        <strain evidence="2 3">YIM 65646</strain>
    </source>
</reference>
<dbReference type="InterPro" id="IPR014922">
    <property type="entry name" value="YdhG-like"/>
</dbReference>
<dbReference type="AlphaFoldDB" id="A0A841FUQ0"/>
<evidence type="ECO:0000313" key="3">
    <source>
        <dbReference type="Proteomes" id="UP000548476"/>
    </source>
</evidence>
<comment type="caution">
    <text evidence="2">The sequence shown here is derived from an EMBL/GenBank/DDBJ whole genome shotgun (WGS) entry which is preliminary data.</text>
</comment>
<proteinExistence type="predicted"/>
<dbReference type="SUPFAM" id="SSF159888">
    <property type="entry name" value="YdhG-like"/>
    <property type="match status" value="1"/>
</dbReference>
<feature type="domain" description="YdhG-like" evidence="1">
    <location>
        <begin position="14"/>
        <end position="108"/>
    </location>
</feature>
<accession>A0A841FUQ0</accession>
<sequence>MSVNDYTAALPTEQREITAKLVTLIEEALPGAGAVWHGHPVWSAGAKPGERPVAFFKAYPKYVTFGFWRGAELGDDRLALNGRGMGTVKLTTVADVDEEVFAGWLKAAGKLEN</sequence>
<dbReference type="Gene3D" id="3.90.1150.200">
    <property type="match status" value="1"/>
</dbReference>
<protein>
    <recommendedName>
        <fullName evidence="1">YdhG-like domain-containing protein</fullName>
    </recommendedName>
</protein>
<keyword evidence="3" id="KW-1185">Reference proteome</keyword>
<evidence type="ECO:0000259" key="1">
    <source>
        <dbReference type="Pfam" id="PF08818"/>
    </source>
</evidence>
<dbReference type="Pfam" id="PF08818">
    <property type="entry name" value="DUF1801"/>
    <property type="match status" value="1"/>
</dbReference>
<name>A0A841FUQ0_9ACTN</name>
<dbReference type="EMBL" id="JACHGT010000008">
    <property type="protein sequence ID" value="MBB6036239.1"/>
    <property type="molecule type" value="Genomic_DNA"/>
</dbReference>
<dbReference type="RefSeq" id="WP_184789070.1">
    <property type="nucleotide sequence ID" value="NZ_BONT01000046.1"/>
</dbReference>
<dbReference type="Proteomes" id="UP000548476">
    <property type="component" value="Unassembled WGS sequence"/>
</dbReference>
<evidence type="ECO:0000313" key="2">
    <source>
        <dbReference type="EMBL" id="MBB6036239.1"/>
    </source>
</evidence>
<gene>
    <name evidence="2" type="ORF">HNR73_004107</name>
</gene>